<gene>
    <name evidence="3" type="ORF">Q4481_02275</name>
</gene>
<dbReference type="InterPro" id="IPR002939">
    <property type="entry name" value="DnaJ_C"/>
</dbReference>
<dbReference type="InterPro" id="IPR001623">
    <property type="entry name" value="DnaJ_domain"/>
</dbReference>
<feature type="region of interest" description="Disordered" evidence="1">
    <location>
        <begin position="168"/>
        <end position="209"/>
    </location>
</feature>
<organism evidence="3 4">
    <name type="scientific">Rhizobium alvei</name>
    <dbReference type="NCBI Taxonomy" id="1132659"/>
    <lineage>
        <taxon>Bacteria</taxon>
        <taxon>Pseudomonadati</taxon>
        <taxon>Pseudomonadota</taxon>
        <taxon>Alphaproteobacteria</taxon>
        <taxon>Hyphomicrobiales</taxon>
        <taxon>Rhizobiaceae</taxon>
        <taxon>Rhizobium/Agrobacterium group</taxon>
        <taxon>Rhizobium</taxon>
    </lineage>
</organism>
<dbReference type="Pfam" id="PF00226">
    <property type="entry name" value="DnaJ"/>
    <property type="match status" value="1"/>
</dbReference>
<dbReference type="EMBL" id="JAUOZU010000001">
    <property type="protein sequence ID" value="MDO6962764.1"/>
    <property type="molecule type" value="Genomic_DNA"/>
</dbReference>
<dbReference type="Gene3D" id="1.10.287.110">
    <property type="entry name" value="DnaJ domain"/>
    <property type="match status" value="1"/>
</dbReference>
<dbReference type="Gene3D" id="2.60.260.20">
    <property type="entry name" value="Urease metallochaperone UreE, N-terminal domain"/>
    <property type="match status" value="2"/>
</dbReference>
<feature type="region of interest" description="Disordered" evidence="1">
    <location>
        <begin position="59"/>
        <end position="109"/>
    </location>
</feature>
<protein>
    <submittedName>
        <fullName evidence="3">DnaJ domain-containing protein</fullName>
    </submittedName>
</protein>
<dbReference type="PANTHER" id="PTHR43096">
    <property type="entry name" value="DNAJ HOMOLOG 1, MITOCHONDRIAL-RELATED"/>
    <property type="match status" value="1"/>
</dbReference>
<dbReference type="InterPro" id="IPR008971">
    <property type="entry name" value="HSP40/DnaJ_pept-bd"/>
</dbReference>
<dbReference type="PRINTS" id="PR00625">
    <property type="entry name" value="JDOMAIN"/>
</dbReference>
<proteinExistence type="predicted"/>
<feature type="compositionally biased region" description="Basic and acidic residues" evidence="1">
    <location>
        <begin position="59"/>
        <end position="69"/>
    </location>
</feature>
<evidence type="ECO:0000313" key="3">
    <source>
        <dbReference type="EMBL" id="MDO6962764.1"/>
    </source>
</evidence>
<dbReference type="Pfam" id="PF01556">
    <property type="entry name" value="DnaJ_C"/>
    <property type="match status" value="1"/>
</dbReference>
<accession>A0ABT8YGG7</accession>
<comment type="caution">
    <text evidence="3">The sequence shown here is derived from an EMBL/GenBank/DDBJ whole genome shotgun (WGS) entry which is preliminary data.</text>
</comment>
<feature type="compositionally biased region" description="Basic and acidic residues" evidence="1">
    <location>
        <begin position="186"/>
        <end position="203"/>
    </location>
</feature>
<dbReference type="SUPFAM" id="SSF49493">
    <property type="entry name" value="HSP40/DnaJ peptide-binding domain"/>
    <property type="match status" value="2"/>
</dbReference>
<dbReference type="PROSITE" id="PS50076">
    <property type="entry name" value="DNAJ_2"/>
    <property type="match status" value="1"/>
</dbReference>
<dbReference type="SMART" id="SM00271">
    <property type="entry name" value="DnaJ"/>
    <property type="match status" value="1"/>
</dbReference>
<dbReference type="SUPFAM" id="SSF46565">
    <property type="entry name" value="Chaperone J-domain"/>
    <property type="match status" value="1"/>
</dbReference>
<keyword evidence="4" id="KW-1185">Reference proteome</keyword>
<evidence type="ECO:0000259" key="2">
    <source>
        <dbReference type="PROSITE" id="PS50076"/>
    </source>
</evidence>
<dbReference type="Proteomes" id="UP001174932">
    <property type="component" value="Unassembled WGS sequence"/>
</dbReference>
<dbReference type="CDD" id="cd06257">
    <property type="entry name" value="DnaJ"/>
    <property type="match status" value="1"/>
</dbReference>
<evidence type="ECO:0000256" key="1">
    <source>
        <dbReference type="SAM" id="MobiDB-lite"/>
    </source>
</evidence>
<sequence>MRDPYYILGVSRSADQQEIKAAWRSAAKELHPDQNPDDPLAAQKFAEIGQAYDLLKDPDKRRRYDEAHAKAQAAAASGKPQREQTFMERRAEKAREEAEARAAEARAAAAAAAAAAAMHPDAGEAELQQAEDVVARIFGTRKSSWQSAQSSYGQAQYAQAQAGRAQAGAQSQAQASAARQETYQSQRDHAHGFNDRGPDDSGEPRPSPARDLLSYLVKRLTRQVPPPDKAPDMHVDAWVSIEDLINRINPSVTLPDGKMVSVPLPEDATEGSIVRIEGYGHKLPNMKRGDVVARLRVKSHSWYRVDGNDLRTVQRVDIENAVLGCQTVVETPKGEVKVDVPPWTGSDHTIRIAGHGLPRGGGGFGDMIVEIRVMLWDHPDQKVIDLMRSLREGLFL</sequence>
<evidence type="ECO:0000313" key="4">
    <source>
        <dbReference type="Proteomes" id="UP001174932"/>
    </source>
</evidence>
<dbReference type="InterPro" id="IPR036869">
    <property type="entry name" value="J_dom_sf"/>
</dbReference>
<name>A0ABT8YGG7_9HYPH</name>
<dbReference type="PANTHER" id="PTHR43096:SF10">
    <property type="entry name" value="CHAPERONE PROTEIN DNAJ A6, CHLOROPLASTIC"/>
    <property type="match status" value="1"/>
</dbReference>
<reference evidence="3" key="1">
    <citation type="journal article" date="2015" name="Int. J. Syst. Evol. Microbiol.">
        <title>Rhizobium alvei sp. nov., isolated from a freshwater river.</title>
        <authorList>
            <person name="Sheu S.Y."/>
            <person name="Huang H.W."/>
            <person name="Young C.C."/>
            <person name="Chen W.M."/>
        </authorList>
    </citation>
    <scope>NUCLEOTIDE SEQUENCE</scope>
    <source>
        <strain evidence="3">TNR-22</strain>
    </source>
</reference>
<feature type="compositionally biased region" description="Low complexity" evidence="1">
    <location>
        <begin position="168"/>
        <end position="180"/>
    </location>
</feature>
<feature type="compositionally biased region" description="Basic and acidic residues" evidence="1">
    <location>
        <begin position="80"/>
        <end position="104"/>
    </location>
</feature>
<feature type="domain" description="J" evidence="2">
    <location>
        <begin position="3"/>
        <end position="68"/>
    </location>
</feature>
<dbReference type="InterPro" id="IPR018253">
    <property type="entry name" value="DnaJ_domain_CS"/>
</dbReference>
<dbReference type="RefSeq" id="WP_304374638.1">
    <property type="nucleotide sequence ID" value="NZ_JAUOZU010000001.1"/>
</dbReference>
<dbReference type="PROSITE" id="PS00636">
    <property type="entry name" value="DNAJ_1"/>
    <property type="match status" value="1"/>
</dbReference>
<reference evidence="3" key="2">
    <citation type="submission" date="2023-07" db="EMBL/GenBank/DDBJ databases">
        <authorList>
            <person name="Shen H."/>
        </authorList>
    </citation>
    <scope>NUCLEOTIDE SEQUENCE</scope>
    <source>
        <strain evidence="3">TNR-22</strain>
    </source>
</reference>